<evidence type="ECO:0000256" key="7">
    <source>
        <dbReference type="ARBA" id="ARBA00043224"/>
    </source>
</evidence>
<dbReference type="FunCoup" id="A0A218YSL3">
    <property type="interactions" value="404"/>
</dbReference>
<evidence type="ECO:0000259" key="8">
    <source>
        <dbReference type="Pfam" id="PF00857"/>
    </source>
</evidence>
<dbReference type="EC" id="3.5.1.19" evidence="6"/>
<reference evidence="9 10" key="1">
    <citation type="submission" date="2017-04" db="EMBL/GenBank/DDBJ databases">
        <title>Draft genome sequence of Marssonina coronaria NL1: causal agent of apple blotch.</title>
        <authorList>
            <person name="Cheng Q."/>
        </authorList>
    </citation>
    <scope>NUCLEOTIDE SEQUENCE [LARGE SCALE GENOMIC DNA]</scope>
    <source>
        <strain evidence="9 10">NL1</strain>
    </source>
</reference>
<comment type="pathway">
    <text evidence="5">Cofactor biosynthesis; nicotinate biosynthesis; nicotinate from nicotinamide: step 1/1.</text>
</comment>
<dbReference type="AlphaFoldDB" id="A0A218YSL3"/>
<sequence length="227" mass="24896">MAAVFRPALIIVDLQNDFCPPNGSLAVTSGREIIPIANKLLSFPFILKIATKDWHPPDHVSFASNHAGKRPFVDTATIVNPSNSAESYESRLWPDHCIQNTAGAALVPELHAEKLDRVVEKGQRREVEMYSAFYDSLQSPRGSDSGLAQVLREKGITDVYMVGLAFDYCVKATAVDAQKEGYTTVVVMDGTRAVDAGVWDEVCKELEGLGIRVVAMEGEEVKRVEES</sequence>
<name>A0A218YSL3_9HELO</name>
<dbReference type="Pfam" id="PF00857">
    <property type="entry name" value="Isochorismatase"/>
    <property type="match status" value="1"/>
</dbReference>
<dbReference type="Gene3D" id="3.40.50.850">
    <property type="entry name" value="Isochorismatase-like"/>
    <property type="match status" value="1"/>
</dbReference>
<protein>
    <recommendedName>
        <fullName evidence="6">nicotinamidase</fullName>
        <ecNumber evidence="6">3.5.1.19</ecNumber>
    </recommendedName>
    <alternativeName>
        <fullName evidence="7">Nicotinamide deamidase</fullName>
    </alternativeName>
</protein>
<dbReference type="PANTHER" id="PTHR11080:SF2">
    <property type="entry name" value="LD05707P"/>
    <property type="match status" value="1"/>
</dbReference>
<dbReference type="GO" id="GO:0046872">
    <property type="term" value="F:metal ion binding"/>
    <property type="evidence" value="ECO:0007669"/>
    <property type="project" value="UniProtKB-KW"/>
</dbReference>
<dbReference type="SUPFAM" id="SSF52499">
    <property type="entry name" value="Isochorismatase-like hydrolases"/>
    <property type="match status" value="1"/>
</dbReference>
<dbReference type="GO" id="GO:0008936">
    <property type="term" value="F:nicotinamidase activity"/>
    <property type="evidence" value="ECO:0007669"/>
    <property type="project" value="UniProtKB-EC"/>
</dbReference>
<evidence type="ECO:0000256" key="4">
    <source>
        <dbReference type="ARBA" id="ARBA00022801"/>
    </source>
</evidence>
<comment type="similarity">
    <text evidence="1">Belongs to the isochorismatase family.</text>
</comment>
<dbReference type="GO" id="GO:0019363">
    <property type="term" value="P:pyridine nucleotide biosynthetic process"/>
    <property type="evidence" value="ECO:0007669"/>
    <property type="project" value="UniProtKB-KW"/>
</dbReference>
<comment type="caution">
    <text evidence="9">The sequence shown here is derived from an EMBL/GenBank/DDBJ whole genome shotgun (WGS) entry which is preliminary data.</text>
</comment>
<evidence type="ECO:0000256" key="1">
    <source>
        <dbReference type="ARBA" id="ARBA00006336"/>
    </source>
</evidence>
<keyword evidence="2" id="KW-0662">Pyridine nucleotide biosynthesis</keyword>
<dbReference type="InterPro" id="IPR000868">
    <property type="entry name" value="Isochorismatase-like_dom"/>
</dbReference>
<dbReference type="EMBL" id="MZNU01000435">
    <property type="protein sequence ID" value="OWO97519.1"/>
    <property type="molecule type" value="Genomic_DNA"/>
</dbReference>
<keyword evidence="4" id="KW-0378">Hydrolase</keyword>
<keyword evidence="3" id="KW-0479">Metal-binding</keyword>
<dbReference type="PANTHER" id="PTHR11080">
    <property type="entry name" value="PYRAZINAMIDASE/NICOTINAMIDASE"/>
    <property type="match status" value="1"/>
</dbReference>
<dbReference type="CDD" id="cd01011">
    <property type="entry name" value="nicotinamidase"/>
    <property type="match status" value="1"/>
</dbReference>
<evidence type="ECO:0000256" key="2">
    <source>
        <dbReference type="ARBA" id="ARBA00022642"/>
    </source>
</evidence>
<dbReference type="Proteomes" id="UP000242519">
    <property type="component" value="Unassembled WGS sequence"/>
</dbReference>
<feature type="domain" description="Isochorismatase-like" evidence="8">
    <location>
        <begin position="8"/>
        <end position="215"/>
    </location>
</feature>
<dbReference type="InterPro" id="IPR052347">
    <property type="entry name" value="Isochorismatase_Nicotinamidase"/>
</dbReference>
<evidence type="ECO:0000313" key="9">
    <source>
        <dbReference type="EMBL" id="OWO97519.1"/>
    </source>
</evidence>
<evidence type="ECO:0000313" key="10">
    <source>
        <dbReference type="Proteomes" id="UP000242519"/>
    </source>
</evidence>
<dbReference type="OrthoDB" id="3341310at2759"/>
<proteinExistence type="inferred from homology"/>
<gene>
    <name evidence="9" type="ORF">B2J93_9140</name>
</gene>
<evidence type="ECO:0000256" key="6">
    <source>
        <dbReference type="ARBA" id="ARBA00039017"/>
    </source>
</evidence>
<dbReference type="InterPro" id="IPR036380">
    <property type="entry name" value="Isochorismatase-like_sf"/>
</dbReference>
<dbReference type="InParanoid" id="A0A218YSL3"/>
<dbReference type="STRING" id="503106.A0A218YSL3"/>
<keyword evidence="10" id="KW-1185">Reference proteome</keyword>
<evidence type="ECO:0000256" key="5">
    <source>
        <dbReference type="ARBA" id="ARBA00037900"/>
    </source>
</evidence>
<organism evidence="9 10">
    <name type="scientific">Diplocarpon coronariae</name>
    <dbReference type="NCBI Taxonomy" id="2795749"/>
    <lineage>
        <taxon>Eukaryota</taxon>
        <taxon>Fungi</taxon>
        <taxon>Dikarya</taxon>
        <taxon>Ascomycota</taxon>
        <taxon>Pezizomycotina</taxon>
        <taxon>Leotiomycetes</taxon>
        <taxon>Helotiales</taxon>
        <taxon>Drepanopezizaceae</taxon>
        <taxon>Diplocarpon</taxon>
    </lineage>
</organism>
<evidence type="ECO:0000256" key="3">
    <source>
        <dbReference type="ARBA" id="ARBA00022723"/>
    </source>
</evidence>
<accession>A0A218YSL3</accession>